<evidence type="ECO:0000256" key="2">
    <source>
        <dbReference type="ARBA" id="ARBA00022475"/>
    </source>
</evidence>
<keyword evidence="4 7" id="KW-0812">Transmembrane</keyword>
<comment type="similarity">
    <text evidence="1">Belongs to the Lgt family.</text>
</comment>
<evidence type="ECO:0000256" key="6">
    <source>
        <dbReference type="ARBA" id="ARBA00023136"/>
    </source>
</evidence>
<dbReference type="EMBL" id="DVOS01000001">
    <property type="protein sequence ID" value="HIV22303.1"/>
    <property type="molecule type" value="Genomic_DNA"/>
</dbReference>
<feature type="transmembrane region" description="Helical" evidence="7">
    <location>
        <begin position="85"/>
        <end position="105"/>
    </location>
</feature>
<keyword evidence="6 7" id="KW-0472">Membrane</keyword>
<evidence type="ECO:0000313" key="8">
    <source>
        <dbReference type="EMBL" id="HIV22303.1"/>
    </source>
</evidence>
<dbReference type="GO" id="GO:0005886">
    <property type="term" value="C:plasma membrane"/>
    <property type="evidence" value="ECO:0007669"/>
    <property type="project" value="InterPro"/>
</dbReference>
<keyword evidence="2" id="KW-1003">Cell membrane</keyword>
<dbReference type="PANTHER" id="PTHR30589:SF0">
    <property type="entry name" value="PHOSPHATIDYLGLYCEROL--PROLIPOPROTEIN DIACYLGLYCERYL TRANSFERASE"/>
    <property type="match status" value="1"/>
</dbReference>
<comment type="caution">
    <text evidence="8">The sequence shown here is derived from an EMBL/GenBank/DDBJ whole genome shotgun (WGS) entry which is preliminary data.</text>
</comment>
<name>A0A9D1T7V5_9FIRM</name>
<evidence type="ECO:0000256" key="7">
    <source>
        <dbReference type="SAM" id="Phobius"/>
    </source>
</evidence>
<dbReference type="GO" id="GO:0042158">
    <property type="term" value="P:lipoprotein biosynthetic process"/>
    <property type="evidence" value="ECO:0007669"/>
    <property type="project" value="InterPro"/>
</dbReference>
<evidence type="ECO:0000256" key="3">
    <source>
        <dbReference type="ARBA" id="ARBA00022679"/>
    </source>
</evidence>
<evidence type="ECO:0000256" key="4">
    <source>
        <dbReference type="ARBA" id="ARBA00022692"/>
    </source>
</evidence>
<keyword evidence="3 8" id="KW-0808">Transferase</keyword>
<dbReference type="GO" id="GO:0008961">
    <property type="term" value="F:phosphatidylglycerol-prolipoprotein diacylglyceryl transferase activity"/>
    <property type="evidence" value="ECO:0007669"/>
    <property type="project" value="InterPro"/>
</dbReference>
<dbReference type="AlphaFoldDB" id="A0A9D1T7V5"/>
<proteinExistence type="inferred from homology"/>
<evidence type="ECO:0000256" key="1">
    <source>
        <dbReference type="ARBA" id="ARBA00007150"/>
    </source>
</evidence>
<reference evidence="8" key="1">
    <citation type="submission" date="2020-10" db="EMBL/GenBank/DDBJ databases">
        <authorList>
            <person name="Gilroy R."/>
        </authorList>
    </citation>
    <scope>NUCLEOTIDE SEQUENCE</scope>
    <source>
        <strain evidence="8">ChiBcec6-7307</strain>
    </source>
</reference>
<accession>A0A9D1T7V5</accession>
<feature type="transmembrane region" description="Helical" evidence="7">
    <location>
        <begin position="166"/>
        <end position="188"/>
    </location>
</feature>
<evidence type="ECO:0000256" key="5">
    <source>
        <dbReference type="ARBA" id="ARBA00022989"/>
    </source>
</evidence>
<protein>
    <submittedName>
        <fullName evidence="8">Prolipoprotein diacylglyceryl transferase</fullName>
    </submittedName>
</protein>
<gene>
    <name evidence="8" type="ORF">IAC80_00045</name>
</gene>
<dbReference type="Proteomes" id="UP000886889">
    <property type="component" value="Unassembled WGS sequence"/>
</dbReference>
<feature type="transmembrane region" description="Helical" evidence="7">
    <location>
        <begin position="12"/>
        <end position="32"/>
    </location>
</feature>
<reference evidence="8" key="2">
    <citation type="journal article" date="2021" name="PeerJ">
        <title>Extensive microbial diversity within the chicken gut microbiome revealed by metagenomics and culture.</title>
        <authorList>
            <person name="Gilroy R."/>
            <person name="Ravi A."/>
            <person name="Getino M."/>
            <person name="Pursley I."/>
            <person name="Horton D.L."/>
            <person name="Alikhan N.F."/>
            <person name="Baker D."/>
            <person name="Gharbi K."/>
            <person name="Hall N."/>
            <person name="Watson M."/>
            <person name="Adriaenssens E.M."/>
            <person name="Foster-Nyarko E."/>
            <person name="Jarju S."/>
            <person name="Secka A."/>
            <person name="Antonio M."/>
            <person name="Oren A."/>
            <person name="Chaudhuri R.R."/>
            <person name="La Ragione R."/>
            <person name="Hildebrand F."/>
            <person name="Pallen M.J."/>
        </authorList>
    </citation>
    <scope>NUCLEOTIDE SEQUENCE</scope>
    <source>
        <strain evidence="8">ChiBcec6-7307</strain>
    </source>
</reference>
<organism evidence="8 9">
    <name type="scientific">Candidatus Merdiplasma excrementigallinarum</name>
    <dbReference type="NCBI Taxonomy" id="2840864"/>
    <lineage>
        <taxon>Bacteria</taxon>
        <taxon>Bacillati</taxon>
        <taxon>Bacillota</taxon>
        <taxon>Clostridia</taxon>
        <taxon>Lachnospirales</taxon>
        <taxon>Lachnospiraceae</taxon>
        <taxon>Lachnospiraceae incertae sedis</taxon>
        <taxon>Candidatus Merdiplasma</taxon>
    </lineage>
</organism>
<dbReference type="InterPro" id="IPR001640">
    <property type="entry name" value="Lgt"/>
</dbReference>
<keyword evidence="5 7" id="KW-1133">Transmembrane helix</keyword>
<dbReference type="PANTHER" id="PTHR30589">
    <property type="entry name" value="PROLIPOPROTEIN DIACYLGLYCERYL TRANSFERASE"/>
    <property type="match status" value="1"/>
</dbReference>
<dbReference type="Pfam" id="PF01790">
    <property type="entry name" value="LGT"/>
    <property type="match status" value="1"/>
</dbReference>
<feature type="transmembrane region" description="Helical" evidence="7">
    <location>
        <begin position="44"/>
        <end position="65"/>
    </location>
</feature>
<evidence type="ECO:0000313" key="9">
    <source>
        <dbReference type="Proteomes" id="UP000886889"/>
    </source>
</evidence>
<sequence length="261" mass="28341">MGLGFYIGDRLIPYYGFFIALGVVAAGAVGCLQVKLFRKDCNDFFILAGMVGLGGIIGAKLLYLAVSWEQIDVSSLTNPETLSGILNGGFVFYGGVAGGLLAAAACKKWLRVDTWAYAAVCIPCIPIAHAFGRFGCSAVGCCYGMPYEGPGHIVYTHSLFAPNNQPLFPVQAVEAVGELGIAAFLLFYIDTRKGRKNDSLWLYFTLYAILRFVLEYARYDFQERGGWGPFSTSQWISLGILAAAGIRQAAGRLRKGHRSSW</sequence>
<feature type="transmembrane region" description="Helical" evidence="7">
    <location>
        <begin position="117"/>
        <end position="146"/>
    </location>
</feature>